<dbReference type="InterPro" id="IPR003317">
    <property type="entry name" value="Cyt-d_oxidase_su2"/>
</dbReference>
<feature type="transmembrane region" description="Helical" evidence="12">
    <location>
        <begin position="120"/>
        <end position="142"/>
    </location>
</feature>
<comment type="caution">
    <text evidence="13">The sequence shown here is derived from an EMBL/GenBank/DDBJ whole genome shotgun (WGS) entry which is preliminary data.</text>
</comment>
<feature type="transmembrane region" description="Helical" evidence="12">
    <location>
        <begin position="162"/>
        <end position="183"/>
    </location>
</feature>
<organism evidence="13 14">
    <name type="scientific">Pseudoalteromonas ruthenica</name>
    <dbReference type="NCBI Taxonomy" id="151081"/>
    <lineage>
        <taxon>Bacteria</taxon>
        <taxon>Pseudomonadati</taxon>
        <taxon>Pseudomonadota</taxon>
        <taxon>Gammaproteobacteria</taxon>
        <taxon>Alteromonadales</taxon>
        <taxon>Pseudoalteromonadaceae</taxon>
        <taxon>Pseudoalteromonas</taxon>
    </lineage>
</organism>
<dbReference type="AlphaFoldDB" id="A0A0F4PME4"/>
<feature type="transmembrane region" description="Helical" evidence="12">
    <location>
        <begin position="7"/>
        <end position="26"/>
    </location>
</feature>
<evidence type="ECO:0000313" key="13">
    <source>
        <dbReference type="EMBL" id="KJY96299.1"/>
    </source>
</evidence>
<keyword evidence="8" id="KW-0249">Electron transport</keyword>
<dbReference type="EMBL" id="JXXZ01000018">
    <property type="protein sequence ID" value="KJY96299.1"/>
    <property type="molecule type" value="Genomic_DNA"/>
</dbReference>
<evidence type="ECO:0000256" key="5">
    <source>
        <dbReference type="ARBA" id="ARBA00022617"/>
    </source>
</evidence>
<dbReference type="OrthoDB" id="9776710at2"/>
<proteinExistence type="inferred from homology"/>
<dbReference type="GO" id="GO:0016682">
    <property type="term" value="F:oxidoreductase activity, acting on diphenols and related substances as donors, oxygen as acceptor"/>
    <property type="evidence" value="ECO:0007669"/>
    <property type="project" value="TreeGrafter"/>
</dbReference>
<keyword evidence="6 12" id="KW-0812">Transmembrane</keyword>
<name>A0A0F4PME4_9GAMM</name>
<dbReference type="GeneID" id="58230235"/>
<dbReference type="GO" id="GO:0046872">
    <property type="term" value="F:metal ion binding"/>
    <property type="evidence" value="ECO:0007669"/>
    <property type="project" value="UniProtKB-KW"/>
</dbReference>
<feature type="transmembrane region" description="Helical" evidence="12">
    <location>
        <begin position="290"/>
        <end position="315"/>
    </location>
</feature>
<dbReference type="GO" id="GO:0070069">
    <property type="term" value="C:cytochrome complex"/>
    <property type="evidence" value="ECO:0007669"/>
    <property type="project" value="TreeGrafter"/>
</dbReference>
<feature type="transmembrane region" description="Helical" evidence="12">
    <location>
        <begin position="264"/>
        <end position="283"/>
    </location>
</feature>
<dbReference type="PIRSF" id="PIRSF000267">
    <property type="entry name" value="Cyt_oxidse_sub2"/>
    <property type="match status" value="1"/>
</dbReference>
<comment type="subcellular location">
    <subcellularLocation>
        <location evidence="1">Cell membrane</location>
        <topology evidence="1">Multi-pass membrane protein</topology>
    </subcellularLocation>
</comment>
<dbReference type="GO" id="GO:0019646">
    <property type="term" value="P:aerobic electron transport chain"/>
    <property type="evidence" value="ECO:0007669"/>
    <property type="project" value="TreeGrafter"/>
</dbReference>
<dbReference type="GO" id="GO:0005886">
    <property type="term" value="C:plasma membrane"/>
    <property type="evidence" value="ECO:0007669"/>
    <property type="project" value="UniProtKB-SubCell"/>
</dbReference>
<evidence type="ECO:0000256" key="11">
    <source>
        <dbReference type="ARBA" id="ARBA00023136"/>
    </source>
</evidence>
<evidence type="ECO:0000256" key="10">
    <source>
        <dbReference type="ARBA" id="ARBA00023004"/>
    </source>
</evidence>
<dbReference type="PATRIC" id="fig|151081.8.peg.2430"/>
<evidence type="ECO:0000256" key="4">
    <source>
        <dbReference type="ARBA" id="ARBA00022475"/>
    </source>
</evidence>
<feature type="transmembrane region" description="Helical" evidence="12">
    <location>
        <begin position="204"/>
        <end position="224"/>
    </location>
</feature>
<keyword evidence="10" id="KW-0408">Iron</keyword>
<evidence type="ECO:0000256" key="3">
    <source>
        <dbReference type="ARBA" id="ARBA00022448"/>
    </source>
</evidence>
<keyword evidence="4" id="KW-1003">Cell membrane</keyword>
<dbReference type="PANTHER" id="PTHR43141:SF5">
    <property type="entry name" value="CYTOCHROME BD-I UBIQUINOL OXIDASE SUBUNIT 2"/>
    <property type="match status" value="1"/>
</dbReference>
<gene>
    <name evidence="13" type="ORF">TW72_17205</name>
</gene>
<comment type="similarity">
    <text evidence="2">Belongs to the cytochrome ubiquinol oxidase subunit 2 family.</text>
</comment>
<protein>
    <submittedName>
        <fullName evidence="13">Cytochrome d ubiquinol oxidase subunit 2</fullName>
    </submittedName>
</protein>
<keyword evidence="11 12" id="KW-0472">Membrane</keyword>
<feature type="transmembrane region" description="Helical" evidence="12">
    <location>
        <begin position="78"/>
        <end position="100"/>
    </location>
</feature>
<evidence type="ECO:0000256" key="9">
    <source>
        <dbReference type="ARBA" id="ARBA00022989"/>
    </source>
</evidence>
<dbReference type="Proteomes" id="UP000033664">
    <property type="component" value="Unassembled WGS sequence"/>
</dbReference>
<dbReference type="NCBIfam" id="TIGR00203">
    <property type="entry name" value="cydB"/>
    <property type="match status" value="1"/>
</dbReference>
<keyword evidence="5" id="KW-0349">Heme</keyword>
<evidence type="ECO:0000313" key="14">
    <source>
        <dbReference type="Proteomes" id="UP000033664"/>
    </source>
</evidence>
<dbReference type="Pfam" id="PF02322">
    <property type="entry name" value="Cyt_bd_oxida_II"/>
    <property type="match status" value="1"/>
</dbReference>
<evidence type="ECO:0000256" key="12">
    <source>
        <dbReference type="SAM" id="Phobius"/>
    </source>
</evidence>
<evidence type="ECO:0000256" key="2">
    <source>
        <dbReference type="ARBA" id="ARBA00007543"/>
    </source>
</evidence>
<dbReference type="GO" id="GO:0009055">
    <property type="term" value="F:electron transfer activity"/>
    <property type="evidence" value="ECO:0007669"/>
    <property type="project" value="TreeGrafter"/>
</dbReference>
<dbReference type="RefSeq" id="WP_045979752.1">
    <property type="nucleotide sequence ID" value="NZ_DJHQ01000049.1"/>
</dbReference>
<feature type="transmembrane region" description="Helical" evidence="12">
    <location>
        <begin position="335"/>
        <end position="360"/>
    </location>
</feature>
<keyword evidence="9 12" id="KW-1133">Transmembrane helix</keyword>
<evidence type="ECO:0000256" key="7">
    <source>
        <dbReference type="ARBA" id="ARBA00022723"/>
    </source>
</evidence>
<sequence>MIFDYETLKLIWWVLIGALLIGFAITDGMDMGAATLLPFVAKQDVERRVVINTVGAHWDGNQVWLITAGGALFAAWPMVYAAAFSGFYFAMMLVLFALFFRPLAFDYRSKLDNPTWRNRWDWALFCGSFIPALIFGVAFGNLLQGVPIHIDNLMRVSYHGSFFGLLNPFALLCGVISVAMLVGHGGVWLQMRTAEPVASRSARFGRIALVVALAGFALAGAWLTQIDGMQIVTMADTNAHADPLAKTVTTATGLWLNNYSERSWTLAFPILAFAGGLLALLCSLKGRPGFGFICSSIMLLGIIMTFGASLFPFIMPSSHDANMSLTIWDAVSSHMTLNIMFIVVAILLPIVLSYTTWCYVKMWRRVSSEEIENNTHGSY</sequence>
<dbReference type="PANTHER" id="PTHR43141">
    <property type="entry name" value="CYTOCHROME BD2 SUBUNIT II"/>
    <property type="match status" value="1"/>
</dbReference>
<keyword evidence="3" id="KW-0813">Transport</keyword>
<dbReference type="eggNOG" id="COG1294">
    <property type="taxonomic scope" value="Bacteria"/>
</dbReference>
<keyword evidence="14" id="KW-1185">Reference proteome</keyword>
<evidence type="ECO:0000256" key="1">
    <source>
        <dbReference type="ARBA" id="ARBA00004651"/>
    </source>
</evidence>
<accession>A0A0F4PME4</accession>
<evidence type="ECO:0000256" key="8">
    <source>
        <dbReference type="ARBA" id="ARBA00022982"/>
    </source>
</evidence>
<evidence type="ECO:0000256" key="6">
    <source>
        <dbReference type="ARBA" id="ARBA00022692"/>
    </source>
</evidence>
<reference evidence="13 14" key="1">
    <citation type="journal article" date="2015" name="BMC Genomics">
        <title>Genome mining reveals unlocked bioactive potential of marine Gram-negative bacteria.</title>
        <authorList>
            <person name="Machado H."/>
            <person name="Sonnenschein E.C."/>
            <person name="Melchiorsen J."/>
            <person name="Gram L."/>
        </authorList>
    </citation>
    <scope>NUCLEOTIDE SEQUENCE [LARGE SCALE GENOMIC DNA]</scope>
    <source>
        <strain evidence="13 14">S3137</strain>
    </source>
</reference>
<keyword evidence="7" id="KW-0479">Metal-binding</keyword>